<feature type="domain" description="N-acetyltransferase" evidence="1">
    <location>
        <begin position="2"/>
        <end position="155"/>
    </location>
</feature>
<name>U4JYP3_9VIBR</name>
<evidence type="ECO:0000259" key="1">
    <source>
        <dbReference type="PROSITE" id="PS51186"/>
    </source>
</evidence>
<dbReference type="RefSeq" id="WP_022550923.1">
    <property type="nucleotide sequence ID" value="NC_022528.1"/>
</dbReference>
<dbReference type="CDD" id="cd04301">
    <property type="entry name" value="NAT_SF"/>
    <property type="match status" value="1"/>
</dbReference>
<protein>
    <submittedName>
        <fullName evidence="2">Putative Acyl-CoA N-acyltransferase</fullName>
    </submittedName>
</protein>
<accession>U4JYP3</accession>
<keyword evidence="2" id="KW-0012">Acyltransferase</keyword>
<dbReference type="EMBL" id="FO203526">
    <property type="protein sequence ID" value="CCO58080.1"/>
    <property type="molecule type" value="Genomic_DNA"/>
</dbReference>
<proteinExistence type="predicted"/>
<dbReference type="OrthoDB" id="8304386at2"/>
<keyword evidence="3" id="KW-1185">Reference proteome</keyword>
<keyword evidence="2" id="KW-0808">Transferase</keyword>
<reference evidence="2 3" key="1">
    <citation type="journal article" date="2013" name="ISME J.">
        <title>Comparative genomics of pathogenic lineages of Vibrio nigripulchritudo identifies virulence-associated traits.</title>
        <authorList>
            <person name="Goudenege D."/>
            <person name="Labreuche Y."/>
            <person name="Krin E."/>
            <person name="Ansquer D."/>
            <person name="Mangenot S."/>
            <person name="Calteau A."/>
            <person name="Medigue C."/>
            <person name="Mazel D."/>
            <person name="Polz M.F."/>
            <person name="Le Roux F."/>
        </authorList>
    </citation>
    <scope>NUCLEOTIDE SEQUENCE [LARGE SCALE GENOMIC DNA]</scope>
    <source>
        <strain evidence="3">SnF1</strain>
    </source>
</reference>
<sequence length="158" mass="18498">MIAIKRPKIKDFSSLIELNVTAEQSQFVETFDHLYEHRDKQDVIYSISDSGTPIGFFALDQGFEKKFTFVKNREIGLKNFVIDHRFQRKGHGKATLERLLTYLYTAYPNYDSICVMVEKDNEAAYQCFLSADFKDTNKPFYENSKQIRILRKTITAPF</sequence>
<dbReference type="PROSITE" id="PS51186">
    <property type="entry name" value="GNAT"/>
    <property type="match status" value="1"/>
</dbReference>
<organism evidence="2 3">
    <name type="scientific">Vibrio nigripulchritudo</name>
    <dbReference type="NCBI Taxonomy" id="28173"/>
    <lineage>
        <taxon>Bacteria</taxon>
        <taxon>Pseudomonadati</taxon>
        <taxon>Pseudomonadota</taxon>
        <taxon>Gammaproteobacteria</taxon>
        <taxon>Vibrionales</taxon>
        <taxon>Vibrionaceae</taxon>
        <taxon>Vibrio</taxon>
    </lineage>
</organism>
<dbReference type="GO" id="GO:0016747">
    <property type="term" value="F:acyltransferase activity, transferring groups other than amino-acyl groups"/>
    <property type="evidence" value="ECO:0007669"/>
    <property type="project" value="InterPro"/>
</dbReference>
<dbReference type="SUPFAM" id="SSF55729">
    <property type="entry name" value="Acyl-CoA N-acyltransferases (Nat)"/>
    <property type="match status" value="1"/>
</dbReference>
<dbReference type="KEGG" id="vni:VIBNI_A1987"/>
<dbReference type="STRING" id="28173.VIBNI_A1987"/>
<evidence type="ECO:0000313" key="2">
    <source>
        <dbReference type="EMBL" id="CCO58080.1"/>
    </source>
</evidence>
<evidence type="ECO:0000313" key="3">
    <source>
        <dbReference type="Proteomes" id="UP000016895"/>
    </source>
</evidence>
<dbReference type="AlphaFoldDB" id="U4JYP3"/>
<dbReference type="Pfam" id="PF00583">
    <property type="entry name" value="Acetyltransf_1"/>
    <property type="match status" value="1"/>
</dbReference>
<dbReference type="InterPro" id="IPR000182">
    <property type="entry name" value="GNAT_dom"/>
</dbReference>
<gene>
    <name evidence="2" type="ORF">VIBNI_A1987</name>
</gene>
<dbReference type="InterPro" id="IPR016181">
    <property type="entry name" value="Acyl_CoA_acyltransferase"/>
</dbReference>
<dbReference type="eggNOG" id="COG1670">
    <property type="taxonomic scope" value="Bacteria"/>
</dbReference>
<dbReference type="Gene3D" id="3.40.630.30">
    <property type="match status" value="1"/>
</dbReference>
<dbReference type="Proteomes" id="UP000016895">
    <property type="component" value="Chromosome 1"/>
</dbReference>
<dbReference type="PATRIC" id="fig|1260221.3.peg.1891"/>